<reference evidence="1 2" key="1">
    <citation type="submission" date="2023-04" db="EMBL/GenBank/DDBJ databases">
        <title>Genome of Basidiobolus ranarum AG-B5.</title>
        <authorList>
            <person name="Stajich J.E."/>
            <person name="Carter-House D."/>
            <person name="Gryganskyi A."/>
        </authorList>
    </citation>
    <scope>NUCLEOTIDE SEQUENCE [LARGE SCALE GENOMIC DNA]</scope>
    <source>
        <strain evidence="1 2">AG-B5</strain>
    </source>
</reference>
<proteinExistence type="predicted"/>
<evidence type="ECO:0000313" key="2">
    <source>
        <dbReference type="Proteomes" id="UP001479436"/>
    </source>
</evidence>
<dbReference type="Proteomes" id="UP001479436">
    <property type="component" value="Unassembled WGS sequence"/>
</dbReference>
<comment type="caution">
    <text evidence="1">The sequence shown here is derived from an EMBL/GenBank/DDBJ whole genome shotgun (WGS) entry which is preliminary data.</text>
</comment>
<dbReference type="InterPro" id="IPR036477">
    <property type="entry name" value="Formyl_transf_N_sf"/>
</dbReference>
<dbReference type="Gene3D" id="3.40.50.170">
    <property type="entry name" value="Formyl transferase, N-terminal domain"/>
    <property type="match status" value="1"/>
</dbReference>
<feature type="non-terminal residue" evidence="1">
    <location>
        <position position="1"/>
    </location>
</feature>
<organism evidence="1 2">
    <name type="scientific">Basidiobolus ranarum</name>
    <dbReference type="NCBI Taxonomy" id="34480"/>
    <lineage>
        <taxon>Eukaryota</taxon>
        <taxon>Fungi</taxon>
        <taxon>Fungi incertae sedis</taxon>
        <taxon>Zoopagomycota</taxon>
        <taxon>Entomophthoromycotina</taxon>
        <taxon>Basidiobolomycetes</taxon>
        <taxon>Basidiobolales</taxon>
        <taxon>Basidiobolaceae</taxon>
        <taxon>Basidiobolus</taxon>
    </lineage>
</organism>
<dbReference type="SUPFAM" id="SSF53328">
    <property type="entry name" value="Formyltransferase"/>
    <property type="match status" value="1"/>
</dbReference>
<gene>
    <name evidence="1" type="ORF">K7432_018518</name>
</gene>
<sequence length="98" mass="11077">QTAYSWAIREGVCSITSIEELNRWLDIRPVKVLFSVVNPIIFPSSQLTRARHAFGYHEGPLSRYTGSRATAWALIAHENSFAITWHRANNTFNAGDSE</sequence>
<keyword evidence="2" id="KW-1185">Reference proteome</keyword>
<accession>A0ABR2WC31</accession>
<name>A0ABR2WC31_9FUNG</name>
<evidence type="ECO:0000313" key="1">
    <source>
        <dbReference type="EMBL" id="KAK9736508.1"/>
    </source>
</evidence>
<dbReference type="EMBL" id="JASJQH010006355">
    <property type="protein sequence ID" value="KAK9736508.1"/>
    <property type="molecule type" value="Genomic_DNA"/>
</dbReference>
<protein>
    <submittedName>
        <fullName evidence="1">Uncharacterized protein</fullName>
    </submittedName>
</protein>